<organism evidence="3 4">
    <name type="scientific">Cohnella xylanilytica</name>
    <dbReference type="NCBI Taxonomy" id="557555"/>
    <lineage>
        <taxon>Bacteria</taxon>
        <taxon>Bacillati</taxon>
        <taxon>Bacillota</taxon>
        <taxon>Bacilli</taxon>
        <taxon>Bacillales</taxon>
        <taxon>Paenibacillaceae</taxon>
        <taxon>Cohnella</taxon>
    </lineage>
</organism>
<dbReference type="AlphaFoldDB" id="A0A841U0U1"/>
<dbReference type="InterPro" id="IPR050194">
    <property type="entry name" value="Glycosyltransferase_grp1"/>
</dbReference>
<evidence type="ECO:0000259" key="1">
    <source>
        <dbReference type="Pfam" id="PF00534"/>
    </source>
</evidence>
<reference evidence="3 4" key="1">
    <citation type="submission" date="2020-08" db="EMBL/GenBank/DDBJ databases">
        <title>Cohnella phylogeny.</title>
        <authorList>
            <person name="Dunlap C."/>
        </authorList>
    </citation>
    <scope>NUCLEOTIDE SEQUENCE [LARGE SCALE GENOMIC DNA]</scope>
    <source>
        <strain evidence="3 4">DSM 25239</strain>
    </source>
</reference>
<proteinExistence type="predicted"/>
<evidence type="ECO:0000259" key="2">
    <source>
        <dbReference type="Pfam" id="PF13439"/>
    </source>
</evidence>
<feature type="domain" description="Glycosyl transferase family 1" evidence="1">
    <location>
        <begin position="180"/>
        <end position="353"/>
    </location>
</feature>
<evidence type="ECO:0000313" key="4">
    <source>
        <dbReference type="Proteomes" id="UP000553776"/>
    </source>
</evidence>
<dbReference type="PANTHER" id="PTHR45947">
    <property type="entry name" value="SULFOQUINOVOSYL TRANSFERASE SQD2"/>
    <property type="match status" value="1"/>
</dbReference>
<dbReference type="Pfam" id="PF13439">
    <property type="entry name" value="Glyco_transf_4"/>
    <property type="match status" value="1"/>
</dbReference>
<feature type="domain" description="Glycosyltransferase subfamily 4-like N-terminal" evidence="2">
    <location>
        <begin position="71"/>
        <end position="171"/>
    </location>
</feature>
<dbReference type="CDD" id="cd03801">
    <property type="entry name" value="GT4_PimA-like"/>
    <property type="match status" value="1"/>
</dbReference>
<gene>
    <name evidence="3" type="ORF">H7B90_22285</name>
</gene>
<dbReference type="PANTHER" id="PTHR45947:SF3">
    <property type="entry name" value="SULFOQUINOVOSYL TRANSFERASE SQD2"/>
    <property type="match status" value="1"/>
</dbReference>
<comment type="caution">
    <text evidence="3">The sequence shown here is derived from an EMBL/GenBank/DDBJ whole genome shotgun (WGS) entry which is preliminary data.</text>
</comment>
<dbReference type="EMBL" id="JACJVR010000086">
    <property type="protein sequence ID" value="MBB6694135.1"/>
    <property type="molecule type" value="Genomic_DNA"/>
</dbReference>
<dbReference type="SUPFAM" id="SSF53756">
    <property type="entry name" value="UDP-Glycosyltransferase/glycogen phosphorylase"/>
    <property type="match status" value="1"/>
</dbReference>
<dbReference type="Proteomes" id="UP000553776">
    <property type="component" value="Unassembled WGS sequence"/>
</dbReference>
<name>A0A841U0U1_9BACL</name>
<dbReference type="Pfam" id="PF00534">
    <property type="entry name" value="Glycos_transf_1"/>
    <property type="match status" value="1"/>
</dbReference>
<evidence type="ECO:0000313" key="3">
    <source>
        <dbReference type="EMBL" id="MBB6694135.1"/>
    </source>
</evidence>
<sequence>MVKAVFVTPGAYPVPSPNGGSVERVVEKFVPLLTPYVEASIYGRTAPRLPARGYLSGAACERIPAKDKTEYWRRVAKRLAVRRPQLIEIENRPRMVGTFRRRFPGAQIWLHLHSNTFINKPYLSPKRLPACLAAADRIIVNSQYLKNYVTERAPQAAHKIGVVYPGVDAERFAGYSPEAERAARGWQNRRIVLFVGRLIPLKGVHLLLEAMPELIRQVPDVLLVVVGGAFYGSGKSTAYVRRLHRMARPLRKHVVFQPYVSHHDIPRWFALAHVAAVPSVRREAFGLVNAEAMAAGLPVVANRVGGIAEIVQDGATGFLIDPANARAELVQRLSLLLLNEELRLEMGRRGRERVQAHFTWQRTAERWLNELRATMPHSGLGPPLPLEGP</sequence>
<keyword evidence="3" id="KW-0808">Transferase</keyword>
<accession>A0A841U0U1</accession>
<dbReference type="GO" id="GO:0016757">
    <property type="term" value="F:glycosyltransferase activity"/>
    <property type="evidence" value="ECO:0007669"/>
    <property type="project" value="InterPro"/>
</dbReference>
<dbReference type="InterPro" id="IPR028098">
    <property type="entry name" value="Glyco_trans_4-like_N"/>
</dbReference>
<keyword evidence="4" id="KW-1185">Reference proteome</keyword>
<protein>
    <submittedName>
        <fullName evidence="3">Glycosyltransferase family 4 protein</fullName>
    </submittedName>
</protein>
<dbReference type="Gene3D" id="3.40.50.2000">
    <property type="entry name" value="Glycogen Phosphorylase B"/>
    <property type="match status" value="2"/>
</dbReference>
<dbReference type="InterPro" id="IPR001296">
    <property type="entry name" value="Glyco_trans_1"/>
</dbReference>
<dbReference type="RefSeq" id="WP_185138110.1">
    <property type="nucleotide sequence ID" value="NZ_JACJVR010000086.1"/>
</dbReference>